<evidence type="ECO:0000256" key="9">
    <source>
        <dbReference type="ARBA" id="ARBA00023010"/>
    </source>
</evidence>
<evidence type="ECO:0000256" key="8">
    <source>
        <dbReference type="ARBA" id="ARBA00022989"/>
    </source>
</evidence>
<evidence type="ECO:0000256" key="4">
    <source>
        <dbReference type="ARBA" id="ARBA00022448"/>
    </source>
</evidence>
<dbReference type="EMBL" id="KZ454991">
    <property type="protein sequence ID" value="PKI83600.1"/>
    <property type="molecule type" value="Genomic_DNA"/>
</dbReference>
<evidence type="ECO:0000256" key="3">
    <source>
        <dbReference type="ARBA" id="ARBA00005760"/>
    </source>
</evidence>
<dbReference type="Pfam" id="PF09531">
    <property type="entry name" value="Ndc1_Nup"/>
    <property type="match status" value="1"/>
</dbReference>
<dbReference type="AlphaFoldDB" id="A0A2N1JAL8"/>
<dbReference type="GO" id="GO:0015031">
    <property type="term" value="P:protein transport"/>
    <property type="evidence" value="ECO:0007669"/>
    <property type="project" value="UniProtKB-KW"/>
</dbReference>
<keyword evidence="11 13" id="KW-0472">Membrane</keyword>
<keyword evidence="6" id="KW-0509">mRNA transport</keyword>
<keyword evidence="10" id="KW-0906">Nuclear pore complex</keyword>
<sequence>MSSAPYRALVKQAMRPRQERILFLATLTAYTLLCASILSPRALFSHGVAIGTALWVVLIVLPMLLRRRTALIFHAPRHFKPGYTSRGAHCVSLLRSTYVWREMSLHAAFAVASAVCIAATATHTFGWDAALAPMHFVASHGTYYIQESFLVFLLHAAFIGAVFAFCEAARTPAGCRNLPPFDPAVVMHGGVSLRVRFFGVLAQRISRTFLLPLSTLLPFALYVLCRDAFWERVLQLVGIESILRRFVVPSFRTPFHPMLVFVRVLLPVAAILALFVTTYTLFDVYWSHPLPILSDRARDPNAALLAGLNDTQPFFAAHAFSELARIALYDPKRRKIIFDDVQRQHGRPVAWTGIYLACTHALDNFLKGETKRVPLQPKRDAPSSQPATIWQALAQPPAKAPEQLRNALPLAAPTQTGVSLVQIVHMTLCIAGAVAKRMWSMVPSDAKHALVPQALALFFAAPSPALELNDRLMAQRAFVAWSAIALNHLAQASITEDRYGCVQNDLGGMVQSLVGAHERLLGVQRHIELTALDADNQLVREARVVRNALEQAGDAATFSTAYAPCYNELQSTWQASYATLDTMLSGSARQILHTFAPFGVESVDRR</sequence>
<dbReference type="GO" id="GO:0070631">
    <property type="term" value="P:spindle pole body localization"/>
    <property type="evidence" value="ECO:0007669"/>
    <property type="project" value="TreeGrafter"/>
</dbReference>
<keyword evidence="15" id="KW-1185">Reference proteome</keyword>
<dbReference type="GO" id="GO:0030674">
    <property type="term" value="F:protein-macromolecule adaptor activity"/>
    <property type="evidence" value="ECO:0007669"/>
    <property type="project" value="TreeGrafter"/>
</dbReference>
<evidence type="ECO:0000256" key="13">
    <source>
        <dbReference type="SAM" id="Phobius"/>
    </source>
</evidence>
<keyword evidence="4" id="KW-0813">Transport</keyword>
<dbReference type="GO" id="GO:0070762">
    <property type="term" value="C:nuclear pore transmembrane ring"/>
    <property type="evidence" value="ECO:0007669"/>
    <property type="project" value="TreeGrafter"/>
</dbReference>
<dbReference type="GO" id="GO:0005816">
    <property type="term" value="C:spindle pole body"/>
    <property type="evidence" value="ECO:0007669"/>
    <property type="project" value="TreeGrafter"/>
</dbReference>
<dbReference type="Proteomes" id="UP000232875">
    <property type="component" value="Unassembled WGS sequence"/>
</dbReference>
<dbReference type="GO" id="GO:0006999">
    <property type="term" value="P:nuclear pore organization"/>
    <property type="evidence" value="ECO:0007669"/>
    <property type="project" value="TreeGrafter"/>
</dbReference>
<keyword evidence="9" id="KW-0811">Translocation</keyword>
<evidence type="ECO:0000256" key="10">
    <source>
        <dbReference type="ARBA" id="ARBA00023132"/>
    </source>
</evidence>
<accession>A0A2N1JAL8</accession>
<gene>
    <name evidence="14" type="ORF">MVES_002670</name>
</gene>
<comment type="subcellular location">
    <subcellularLocation>
        <location evidence="1">Nucleus membrane</location>
        <topology evidence="1">Multi-pass membrane protein</topology>
    </subcellularLocation>
    <subcellularLocation>
        <location evidence="2">Nucleus</location>
        <location evidence="2">Nuclear pore complex</location>
    </subcellularLocation>
</comment>
<keyword evidence="7" id="KW-0653">Protein transport</keyword>
<keyword evidence="12" id="KW-0539">Nucleus</keyword>
<feature type="transmembrane region" description="Helical" evidence="13">
    <location>
        <begin position="143"/>
        <end position="166"/>
    </location>
</feature>
<feature type="transmembrane region" description="Helical" evidence="13">
    <location>
        <begin position="44"/>
        <end position="65"/>
    </location>
</feature>
<evidence type="ECO:0000256" key="5">
    <source>
        <dbReference type="ARBA" id="ARBA00022692"/>
    </source>
</evidence>
<keyword evidence="5 13" id="KW-0812">Transmembrane</keyword>
<dbReference type="GO" id="GO:0051028">
    <property type="term" value="P:mRNA transport"/>
    <property type="evidence" value="ECO:0007669"/>
    <property type="project" value="UniProtKB-KW"/>
</dbReference>
<evidence type="ECO:0000256" key="11">
    <source>
        <dbReference type="ARBA" id="ARBA00023136"/>
    </source>
</evidence>
<evidence type="ECO:0000256" key="1">
    <source>
        <dbReference type="ARBA" id="ARBA00004232"/>
    </source>
</evidence>
<evidence type="ECO:0008006" key="16">
    <source>
        <dbReference type="Google" id="ProtNLM"/>
    </source>
</evidence>
<protein>
    <recommendedName>
        <fullName evidence="16">Ndc1p</fullName>
    </recommendedName>
</protein>
<proteinExistence type="inferred from homology"/>
<organism evidence="14 15">
    <name type="scientific">Malassezia vespertilionis</name>
    <dbReference type="NCBI Taxonomy" id="2020962"/>
    <lineage>
        <taxon>Eukaryota</taxon>
        <taxon>Fungi</taxon>
        <taxon>Dikarya</taxon>
        <taxon>Basidiomycota</taxon>
        <taxon>Ustilaginomycotina</taxon>
        <taxon>Malasseziomycetes</taxon>
        <taxon>Malasseziales</taxon>
        <taxon>Malasseziaceae</taxon>
        <taxon>Malassezia</taxon>
    </lineage>
</organism>
<dbReference type="InterPro" id="IPR019049">
    <property type="entry name" value="Nucleoporin_prot_Ndc1/Nup"/>
</dbReference>
<dbReference type="STRING" id="2020962.A0A2N1JAL8"/>
<keyword evidence="8 13" id="KW-1133">Transmembrane helix</keyword>
<evidence type="ECO:0000256" key="6">
    <source>
        <dbReference type="ARBA" id="ARBA00022816"/>
    </source>
</evidence>
<feature type="transmembrane region" description="Helical" evidence="13">
    <location>
        <begin position="103"/>
        <end position="123"/>
    </location>
</feature>
<dbReference type="GO" id="GO:0031965">
    <property type="term" value="C:nuclear membrane"/>
    <property type="evidence" value="ECO:0007669"/>
    <property type="project" value="UniProtKB-SubCell"/>
</dbReference>
<evidence type="ECO:0000256" key="7">
    <source>
        <dbReference type="ARBA" id="ARBA00022927"/>
    </source>
</evidence>
<dbReference type="PANTHER" id="PTHR13269">
    <property type="entry name" value="NUCLEOPORIN NDC1"/>
    <property type="match status" value="1"/>
</dbReference>
<feature type="transmembrane region" description="Helical" evidence="13">
    <location>
        <begin position="260"/>
        <end position="282"/>
    </location>
</feature>
<feature type="transmembrane region" description="Helical" evidence="13">
    <location>
        <begin position="21"/>
        <end position="38"/>
    </location>
</feature>
<name>A0A2N1JAL8_9BASI</name>
<comment type="similarity">
    <text evidence="3">Belongs to the NDC1 family.</text>
</comment>
<dbReference type="OrthoDB" id="67850at2759"/>
<evidence type="ECO:0000256" key="12">
    <source>
        <dbReference type="ARBA" id="ARBA00023242"/>
    </source>
</evidence>
<evidence type="ECO:0000313" key="15">
    <source>
        <dbReference type="Proteomes" id="UP000232875"/>
    </source>
</evidence>
<dbReference type="PANTHER" id="PTHR13269:SF6">
    <property type="entry name" value="NUCLEOPORIN NDC1"/>
    <property type="match status" value="1"/>
</dbReference>
<reference evidence="14 15" key="1">
    <citation type="submission" date="2017-10" db="EMBL/GenBank/DDBJ databases">
        <title>A novel species of cold-tolerant Malassezia isolated from bats.</title>
        <authorList>
            <person name="Lorch J.M."/>
            <person name="Palmer J.M."/>
            <person name="Vanderwolf K.J."/>
            <person name="Schmidt K.Z."/>
            <person name="Verant M.L."/>
            <person name="Weller T.J."/>
            <person name="Blehert D.S."/>
        </authorList>
    </citation>
    <scope>NUCLEOTIDE SEQUENCE [LARGE SCALE GENOMIC DNA]</scope>
    <source>
        <strain evidence="14 15">NWHC:44797-103</strain>
    </source>
</reference>
<evidence type="ECO:0000313" key="14">
    <source>
        <dbReference type="EMBL" id="PKI83600.1"/>
    </source>
</evidence>
<evidence type="ECO:0000256" key="2">
    <source>
        <dbReference type="ARBA" id="ARBA00004567"/>
    </source>
</evidence>